<keyword evidence="2" id="KW-1185">Reference proteome</keyword>
<evidence type="ECO:0000313" key="1">
    <source>
        <dbReference type="EMBL" id="ASY67045.1"/>
    </source>
</evidence>
<organism evidence="1 2">
    <name type="scientific">Sinorhizobium sojae CCBAU 05684</name>
    <dbReference type="NCBI Taxonomy" id="716928"/>
    <lineage>
        <taxon>Bacteria</taxon>
        <taxon>Pseudomonadati</taxon>
        <taxon>Pseudomonadota</taxon>
        <taxon>Alphaproteobacteria</taxon>
        <taxon>Hyphomicrobiales</taxon>
        <taxon>Rhizobiaceae</taxon>
        <taxon>Sinorhizobium/Ensifer group</taxon>
        <taxon>Sinorhizobium</taxon>
    </lineage>
</organism>
<gene>
    <name evidence="1" type="ORF">SJ05684_a37310</name>
</gene>
<evidence type="ECO:0000313" key="2">
    <source>
        <dbReference type="Proteomes" id="UP000217211"/>
    </source>
</evidence>
<geneLocation type="plasmid" evidence="2">
    <name>psj05684a</name>
</geneLocation>
<dbReference type="Proteomes" id="UP000217211">
    <property type="component" value="Plasmid pSJ05684a"/>
</dbReference>
<proteinExistence type="predicted"/>
<dbReference type="AlphaFoldDB" id="A0A249PMU6"/>
<name>A0A249PMU6_9HYPH</name>
<dbReference type="KEGG" id="esj:SJ05684_a37310"/>
<keyword evidence="1" id="KW-0614">Plasmid</keyword>
<sequence>MKAIPVRMRHTRIRTRQRESHTDSYVRRIPLANPSRGNEGQSWHEVATLDCAIVLGSAGAGKTRELLELAKELRSAGTPAFVFRIEALCRLSAEDSFSPHDEASPTAFARWKVKRGPAVALLDALDEARLPDARNTSALADALARLSREVGSAGKELRVIISSRASEWQGDGDLRAIETAIKGFRVSDPSQEAQIKVKTLRLLPLRKPDVRKIAKHRGVDPDQFAAAIDRAKAANLVSQPLDVQLLLDLWLEAVGEGKEPPSIFSSRLQVYEDIVRFRLRTESGQERRSNLDPLLGRQACEKLAAISVLSDVQDFTSEPDKPMAIHALSALSSDADRWTEMDVRQLLSYGLFQPSISGRVRFAHRELRDYLAACFFRRAIGQNAGSLDVVKPLLAEGLGCTEVPQSTEHVLGWLATIDPIARRIVTRIRPSLLIETGDPTRLTVDEKSRAIAAHVAAYRERLYRGEWFYQEDVREFVTPDLAPAIGEQLAIATSPEVRELLVEMIRFGQMTSMAADLRTIACDQTEGLRVRAEACLALADLNDFSFAHDVLAAALLSTAPKHEDTQSAPSWNLFVASAVRYVVPAGVSLLDAIALVDRFRREAKNYASATAMLLEGLVAELSLDQLGNWLQIFLRFARAPRKSDRDMMPTIQPRFRMLGAPICQALDRLLQHGGEVLPKAVRLEALEFVFGLNGRQSYSLRETSFDKLATTIRPLNDLKIDLILMRLALFENMQSEWYVARQAVGPLKIDRSDKAVEVFNSKDIERLGALMAEEQTERDRDLYFTCAQFVFDEIRDAEERKHANAILRNLARTHGSSELKRAYGHLAPIRRLKHQFRHKDWYQIKHRFHASVDSVIDACWKLRNGATFLRDFRGLSQGRRPGYLAWAVNKSPNDLGPAVIERMRERHGQLIAGLFASGFKRYWRENGITYPAQSDYQAMIGLTGLALQSLSELANLSDDLIERAFTYGFSNMNGFPDWMPALITLKPGIFVTVATTVLTQDITSSSEEKFSSDGFSRIAYSTSAIRELTAAPLFQLLQTAGIPENRRDLEMALTIIARSHAVSASQLSPILRQQFAAHVIEFRFAEAWLWLDALFAIDSAAAWSTWIATFGALWSPSSASLFKRYMGREELSNSRAEERAEERDALDADAQTLCHLIKAAYLVWPPSNDPVHEDAYSPGIDDKATSRRGYYLNGLAALGNEDALQALDRCSRLPT</sequence>
<accession>A0A249PMU6</accession>
<dbReference type="EMBL" id="CP023069">
    <property type="protein sequence ID" value="ASY67045.1"/>
    <property type="molecule type" value="Genomic_DNA"/>
</dbReference>
<reference evidence="1 2" key="1">
    <citation type="submission" date="2017-08" db="EMBL/GenBank/DDBJ databases">
        <title>Multipartite genome sequences of Sinorhizobium species nodulating soybeans.</title>
        <authorList>
            <person name="Tian C.F."/>
        </authorList>
    </citation>
    <scope>NUCLEOTIDE SEQUENCE [LARGE SCALE GENOMIC DNA]</scope>
    <source>
        <strain evidence="1 2">CCBAU 05684</strain>
        <plasmid evidence="2">psj05684a</plasmid>
    </source>
</reference>
<protein>
    <submittedName>
        <fullName evidence="1">Uncharacterized protein</fullName>
    </submittedName>
</protein>